<evidence type="ECO:0000313" key="2">
    <source>
        <dbReference type="Proteomes" id="UP000678499"/>
    </source>
</evidence>
<keyword evidence="2" id="KW-1185">Reference proteome</keyword>
<name>A0A7R9BYF5_9CRUS</name>
<evidence type="ECO:0000313" key="1">
    <source>
        <dbReference type="EMBL" id="CAD7283938.1"/>
    </source>
</evidence>
<sequence length="132" mass="15093">MIYFSRCFVTLIQSRADVPGLLTNIVTEGTKVKLRDERDFSALSLPSGFSYDLLPVGQHQTPPEVRDRKLAKIKEILDATAADGEDPFDEEKLKIQLVQLMWVQQVHKEAKRDPFKVMMKKIKYDSLPPTTT</sequence>
<dbReference type="EMBL" id="OA888524">
    <property type="protein sequence ID" value="CAD7283938.1"/>
    <property type="molecule type" value="Genomic_DNA"/>
</dbReference>
<dbReference type="AlphaFoldDB" id="A0A7R9BYF5"/>
<gene>
    <name evidence="1" type="ORF">NMOB1V02_LOCUS11546</name>
</gene>
<dbReference type="Proteomes" id="UP000678499">
    <property type="component" value="Unassembled WGS sequence"/>
</dbReference>
<reference evidence="1" key="1">
    <citation type="submission" date="2020-11" db="EMBL/GenBank/DDBJ databases">
        <authorList>
            <person name="Tran Van P."/>
        </authorList>
    </citation>
    <scope>NUCLEOTIDE SEQUENCE</scope>
</reference>
<protein>
    <submittedName>
        <fullName evidence="1">Uncharacterized protein</fullName>
    </submittedName>
</protein>
<proteinExistence type="predicted"/>
<organism evidence="1">
    <name type="scientific">Notodromas monacha</name>
    <dbReference type="NCBI Taxonomy" id="399045"/>
    <lineage>
        <taxon>Eukaryota</taxon>
        <taxon>Metazoa</taxon>
        <taxon>Ecdysozoa</taxon>
        <taxon>Arthropoda</taxon>
        <taxon>Crustacea</taxon>
        <taxon>Oligostraca</taxon>
        <taxon>Ostracoda</taxon>
        <taxon>Podocopa</taxon>
        <taxon>Podocopida</taxon>
        <taxon>Cypridocopina</taxon>
        <taxon>Cypridoidea</taxon>
        <taxon>Cyprididae</taxon>
        <taxon>Notodromas</taxon>
    </lineage>
</organism>
<dbReference type="EMBL" id="CAJPEX010006487">
    <property type="protein sequence ID" value="CAG0924090.1"/>
    <property type="molecule type" value="Genomic_DNA"/>
</dbReference>
<accession>A0A7R9BYF5</accession>